<dbReference type="Proteomes" id="UP001358614">
    <property type="component" value="Chromosome 1"/>
</dbReference>
<evidence type="ECO:0000313" key="3">
    <source>
        <dbReference type="Proteomes" id="UP001358614"/>
    </source>
</evidence>
<keyword evidence="3" id="KW-1185">Reference proteome</keyword>
<organism evidence="2 3">
    <name type="scientific">Kwoniella europaea PYCC6329</name>
    <dbReference type="NCBI Taxonomy" id="1423913"/>
    <lineage>
        <taxon>Eukaryota</taxon>
        <taxon>Fungi</taxon>
        <taxon>Dikarya</taxon>
        <taxon>Basidiomycota</taxon>
        <taxon>Agaricomycotina</taxon>
        <taxon>Tremellomycetes</taxon>
        <taxon>Tremellales</taxon>
        <taxon>Cryptococcaceae</taxon>
        <taxon>Kwoniella</taxon>
    </lineage>
</organism>
<protein>
    <submittedName>
        <fullName evidence="2">Uncharacterized protein</fullName>
    </submittedName>
</protein>
<gene>
    <name evidence="2" type="ORF">V865_002369</name>
</gene>
<proteinExistence type="predicted"/>
<evidence type="ECO:0000256" key="1">
    <source>
        <dbReference type="SAM" id="MobiDB-lite"/>
    </source>
</evidence>
<evidence type="ECO:0000313" key="2">
    <source>
        <dbReference type="EMBL" id="WWD04300.1"/>
    </source>
</evidence>
<feature type="region of interest" description="Disordered" evidence="1">
    <location>
        <begin position="86"/>
        <end position="120"/>
    </location>
</feature>
<reference evidence="2 3" key="1">
    <citation type="submission" date="2024-01" db="EMBL/GenBank/DDBJ databases">
        <title>Comparative genomics of Cryptococcus and Kwoniella reveals pathogenesis evolution and contrasting modes of karyotype evolution via chromosome fusion or intercentromeric recombination.</title>
        <authorList>
            <person name="Coelho M.A."/>
            <person name="David-Palma M."/>
            <person name="Shea T."/>
            <person name="Bowers K."/>
            <person name="McGinley-Smith S."/>
            <person name="Mohammad A.W."/>
            <person name="Gnirke A."/>
            <person name="Yurkov A.M."/>
            <person name="Nowrousian M."/>
            <person name="Sun S."/>
            <person name="Cuomo C.A."/>
            <person name="Heitman J."/>
        </authorList>
    </citation>
    <scope>NUCLEOTIDE SEQUENCE [LARGE SCALE GENOMIC DNA]</scope>
    <source>
        <strain evidence="2 3">PYCC6329</strain>
    </source>
</reference>
<dbReference type="GeneID" id="91101173"/>
<dbReference type="RefSeq" id="XP_066082267.1">
    <property type="nucleotide sequence ID" value="XM_066226170.1"/>
</dbReference>
<dbReference type="KEGG" id="ker:91101173"/>
<name>A0AAX4KFF6_9TREE</name>
<feature type="compositionally biased region" description="Basic and acidic residues" evidence="1">
    <location>
        <begin position="92"/>
        <end position="106"/>
    </location>
</feature>
<sequence length="177" mass="19088">MFAFLNKLTSSASASDSKSAETKAYFSDLPTKIDLSSIIDIPLKSANTKGSISGTYTTEPGSSAMSAVAVVISDIDEFKCIATKLDGDDTTGEPKTRTNEDHHSSETYDCSNNWGDKEDPKGFVQTQRKSLRELAKSQDELERIVAEKIKGQPEVGSVPDTRSAALDSILSKVNMEA</sequence>
<dbReference type="EMBL" id="CP144089">
    <property type="protein sequence ID" value="WWD04300.1"/>
    <property type="molecule type" value="Genomic_DNA"/>
</dbReference>
<accession>A0AAX4KFF6</accession>
<dbReference type="AlphaFoldDB" id="A0AAX4KFF6"/>